<dbReference type="PANTHER" id="PTHR33498">
    <property type="entry name" value="TRANSPOSASE FOR INSERTION SEQUENCE ELEMENT IS1557"/>
    <property type="match status" value="1"/>
</dbReference>
<organism evidence="2 3">
    <name type="scientific">Massilia genomosp. 1</name>
    <dbReference type="NCBI Taxonomy" id="2609280"/>
    <lineage>
        <taxon>Bacteria</taxon>
        <taxon>Pseudomonadati</taxon>
        <taxon>Pseudomonadota</taxon>
        <taxon>Betaproteobacteria</taxon>
        <taxon>Burkholderiales</taxon>
        <taxon>Oxalobacteraceae</taxon>
        <taxon>Telluria group</taxon>
        <taxon>Massilia</taxon>
    </lineage>
</organism>
<reference evidence="2 3" key="1">
    <citation type="submission" date="2019-10" db="EMBL/GenBank/DDBJ databases">
        <title>Taxonomy of Antarctic Massilia spp.: description of Massilia rubra sp. nov., Massilia aquatica sp. nov., Massilia mucilaginosa sp. nov., Massilia frigida sp. nov. isolated from streams, lakes and regoliths.</title>
        <authorList>
            <person name="Holochova P."/>
            <person name="Sedlacek I."/>
            <person name="Kralova S."/>
            <person name="Maslanova I."/>
            <person name="Busse H.-J."/>
            <person name="Stankova E."/>
            <person name="Vrbovska V."/>
            <person name="Kovarovic V."/>
            <person name="Bartak M."/>
            <person name="Svec P."/>
            <person name="Pantucek R."/>
        </authorList>
    </citation>
    <scope>NUCLEOTIDE SEQUENCE [LARGE SCALE GENOMIC DNA]</scope>
    <source>
        <strain evidence="2 3">CCM 8694</strain>
    </source>
</reference>
<accession>A0ABX0MWC2</accession>
<evidence type="ECO:0000259" key="1">
    <source>
        <dbReference type="Pfam" id="PF01610"/>
    </source>
</evidence>
<gene>
    <name evidence="2" type="ORF">F1735_16230</name>
</gene>
<dbReference type="InterPro" id="IPR047951">
    <property type="entry name" value="Transpos_ISL3"/>
</dbReference>
<keyword evidence="3" id="KW-1185">Reference proteome</keyword>
<comment type="caution">
    <text evidence="2">The sequence shown here is derived from an EMBL/GenBank/DDBJ whole genome shotgun (WGS) entry which is preliminary data.</text>
</comment>
<protein>
    <submittedName>
        <fullName evidence="2">ISL3 family transposase</fullName>
    </submittedName>
</protein>
<evidence type="ECO:0000313" key="3">
    <source>
        <dbReference type="Proteomes" id="UP000610594"/>
    </source>
</evidence>
<dbReference type="InterPro" id="IPR002560">
    <property type="entry name" value="Transposase_DDE"/>
</dbReference>
<dbReference type="EMBL" id="WHJF01000039">
    <property type="protein sequence ID" value="NHZ63832.1"/>
    <property type="molecule type" value="Genomic_DNA"/>
</dbReference>
<proteinExistence type="predicted"/>
<name>A0ABX0MWC2_9BURK</name>
<dbReference type="NCBIfam" id="NF033550">
    <property type="entry name" value="transpos_ISL3"/>
    <property type="match status" value="1"/>
</dbReference>
<feature type="non-terminal residue" evidence="2">
    <location>
        <position position="1"/>
    </location>
</feature>
<dbReference type="Pfam" id="PF01610">
    <property type="entry name" value="DDE_Tnp_ISL3"/>
    <property type="match status" value="1"/>
</dbReference>
<feature type="domain" description="Transposase IS204/IS1001/IS1096/IS1165 DDE" evidence="1">
    <location>
        <begin position="2"/>
        <end position="220"/>
    </location>
</feature>
<sequence length="338" mass="38193">TEGRKHGTVTEFKADLLAHGGDPNEIKHVCMDMSAAYTKGVTKELPQAQISFDRFHVIALANEAMDSVRRQEMREQPRVVRAAVGNEKKEIKGMAWGMRKDHADWTVEQSNTMYRLQRSNLKSARAWRMKEALRATYKTGVTSNCPEQAEAALIKWISWARRSRLEPFKKLATTLKDRMAGVVRGMLDGRSNAYVEAMNGMLQQVKRAARGFRTVKNFVAIAYLRMSKFKKPSGQSTTTSRRSVAIYHLPCRLSSSTQNGIEPHFFNVVSGAPIRFANSGHVRPNFDFALRKNSCCVMFIVIINFQYVPNGHHSTIANISINFGLEISRWGWHASISP</sequence>
<evidence type="ECO:0000313" key="2">
    <source>
        <dbReference type="EMBL" id="NHZ63832.1"/>
    </source>
</evidence>
<dbReference type="Proteomes" id="UP000610594">
    <property type="component" value="Unassembled WGS sequence"/>
</dbReference>
<dbReference type="PANTHER" id="PTHR33498:SF1">
    <property type="entry name" value="TRANSPOSASE FOR INSERTION SEQUENCE ELEMENT IS1557"/>
    <property type="match status" value="1"/>
</dbReference>